<sequence length="69" mass="7865">MTAFHAEQERVLMSTDSGPCWLDERQAHQLLDIYEVNGARRAFNDLYAAAEAAFSDFIPRACIFRKEVA</sequence>
<name>A0A328AAL2_9CAUL</name>
<reference evidence="2" key="1">
    <citation type="submission" date="2018-05" db="EMBL/GenBank/DDBJ databases">
        <authorList>
            <person name="Li X."/>
        </authorList>
    </citation>
    <scope>NUCLEOTIDE SEQUENCE [LARGE SCALE GENOMIC DNA]</scope>
    <source>
        <strain evidence="2">LX32</strain>
    </source>
</reference>
<dbReference type="AlphaFoldDB" id="A0A328AAL2"/>
<keyword evidence="2" id="KW-1185">Reference proteome</keyword>
<comment type="caution">
    <text evidence="1">The sequence shown here is derived from an EMBL/GenBank/DDBJ whole genome shotgun (WGS) entry which is preliminary data.</text>
</comment>
<evidence type="ECO:0000313" key="1">
    <source>
        <dbReference type="EMBL" id="RAK51615.1"/>
    </source>
</evidence>
<accession>A0A328AAL2</accession>
<gene>
    <name evidence="1" type="ORF">DJ017_17420</name>
</gene>
<dbReference type="EMBL" id="QFYQ01000002">
    <property type="protein sequence ID" value="RAK51615.1"/>
    <property type="molecule type" value="Genomic_DNA"/>
</dbReference>
<evidence type="ECO:0000313" key="2">
    <source>
        <dbReference type="Proteomes" id="UP000249254"/>
    </source>
</evidence>
<protein>
    <submittedName>
        <fullName evidence="1">Uncharacterized protein</fullName>
    </submittedName>
</protein>
<organism evidence="1 2">
    <name type="scientific">Phenylobacterium soli</name>
    <dbReference type="NCBI Taxonomy" id="2170551"/>
    <lineage>
        <taxon>Bacteria</taxon>
        <taxon>Pseudomonadati</taxon>
        <taxon>Pseudomonadota</taxon>
        <taxon>Alphaproteobacteria</taxon>
        <taxon>Caulobacterales</taxon>
        <taxon>Caulobacteraceae</taxon>
        <taxon>Phenylobacterium</taxon>
    </lineage>
</organism>
<dbReference type="Proteomes" id="UP000249254">
    <property type="component" value="Unassembled WGS sequence"/>
</dbReference>
<proteinExistence type="predicted"/>